<dbReference type="RefSeq" id="WP_133686355.1">
    <property type="nucleotide sequence ID" value="NZ_SOAY01000010.1"/>
</dbReference>
<evidence type="ECO:0000313" key="2">
    <source>
        <dbReference type="Proteomes" id="UP000294749"/>
    </source>
</evidence>
<sequence length="78" mass="9007">MEEKFNGNRNKFSRENLKLFDDIARLDINYCECYAVEDVHPDFALCSKCELVVPGTDESEIKFLVSITGNYNLLKPKD</sequence>
<proteinExistence type="predicted"/>
<comment type="caution">
    <text evidence="1">The sequence shown here is derived from an EMBL/GenBank/DDBJ whole genome shotgun (WGS) entry which is preliminary data.</text>
</comment>
<dbReference type="EMBL" id="SOAY01000010">
    <property type="protein sequence ID" value="TDT46919.1"/>
    <property type="molecule type" value="Genomic_DNA"/>
</dbReference>
<gene>
    <name evidence="1" type="ORF">CLV90_0984</name>
</gene>
<organism evidence="1 2">
    <name type="scientific">Maribacter spongiicola</name>
    <dbReference type="NCBI Taxonomy" id="1206753"/>
    <lineage>
        <taxon>Bacteria</taxon>
        <taxon>Pseudomonadati</taxon>
        <taxon>Bacteroidota</taxon>
        <taxon>Flavobacteriia</taxon>
        <taxon>Flavobacteriales</taxon>
        <taxon>Flavobacteriaceae</taxon>
        <taxon>Maribacter</taxon>
    </lineage>
</organism>
<dbReference type="AlphaFoldDB" id="A0A4R7K7N4"/>
<dbReference type="Proteomes" id="UP000294749">
    <property type="component" value="Unassembled WGS sequence"/>
</dbReference>
<protein>
    <submittedName>
        <fullName evidence="1">Uncharacterized protein</fullName>
    </submittedName>
</protein>
<keyword evidence="2" id="KW-1185">Reference proteome</keyword>
<name>A0A4R7K7N4_9FLAO</name>
<evidence type="ECO:0000313" key="1">
    <source>
        <dbReference type="EMBL" id="TDT46919.1"/>
    </source>
</evidence>
<accession>A0A4R7K7N4</accession>
<reference evidence="1 2" key="1">
    <citation type="submission" date="2019-03" db="EMBL/GenBank/DDBJ databases">
        <title>Genomic Encyclopedia of Archaeal and Bacterial Type Strains, Phase II (KMG-II): from individual species to whole genera.</title>
        <authorList>
            <person name="Goeker M."/>
        </authorList>
    </citation>
    <scope>NUCLEOTIDE SEQUENCE [LARGE SCALE GENOMIC DNA]</scope>
    <source>
        <strain evidence="1 2">DSM 25233</strain>
    </source>
</reference>